<name>A0A448XJD5_9PLAT</name>
<evidence type="ECO:0000313" key="2">
    <source>
        <dbReference type="EMBL" id="VEL38009.1"/>
    </source>
</evidence>
<dbReference type="EMBL" id="CAAALY010256604">
    <property type="protein sequence ID" value="VEL38009.1"/>
    <property type="molecule type" value="Genomic_DNA"/>
</dbReference>
<evidence type="ECO:0000256" key="1">
    <source>
        <dbReference type="SAM" id="MobiDB-lite"/>
    </source>
</evidence>
<comment type="caution">
    <text evidence="2">The sequence shown here is derived from an EMBL/GenBank/DDBJ whole genome shotgun (WGS) entry which is preliminary data.</text>
</comment>
<protein>
    <submittedName>
        <fullName evidence="2">Uncharacterized protein</fullName>
    </submittedName>
</protein>
<accession>A0A448XJD5</accession>
<dbReference type="AlphaFoldDB" id="A0A448XJD5"/>
<evidence type="ECO:0000313" key="3">
    <source>
        <dbReference type="Proteomes" id="UP000784294"/>
    </source>
</evidence>
<dbReference type="Proteomes" id="UP000784294">
    <property type="component" value="Unassembled WGS sequence"/>
</dbReference>
<reference evidence="2" key="1">
    <citation type="submission" date="2018-11" db="EMBL/GenBank/DDBJ databases">
        <authorList>
            <consortium name="Pathogen Informatics"/>
        </authorList>
    </citation>
    <scope>NUCLEOTIDE SEQUENCE</scope>
</reference>
<feature type="region of interest" description="Disordered" evidence="1">
    <location>
        <begin position="95"/>
        <end position="117"/>
    </location>
</feature>
<keyword evidence="3" id="KW-1185">Reference proteome</keyword>
<organism evidence="2 3">
    <name type="scientific">Protopolystoma xenopodis</name>
    <dbReference type="NCBI Taxonomy" id="117903"/>
    <lineage>
        <taxon>Eukaryota</taxon>
        <taxon>Metazoa</taxon>
        <taxon>Spiralia</taxon>
        <taxon>Lophotrochozoa</taxon>
        <taxon>Platyhelminthes</taxon>
        <taxon>Monogenea</taxon>
        <taxon>Polyopisthocotylea</taxon>
        <taxon>Polystomatidea</taxon>
        <taxon>Polystomatidae</taxon>
        <taxon>Protopolystoma</taxon>
    </lineage>
</organism>
<sequence length="117" mass="13545">MPLLPFRAEVLREEIRRSVPPEDDWQIHDDAVSEAISFYSGENVRHMTDIIRRSLLPFRAEVLREEIRRSVPPEDDWQIHDDAVSEAISFDSGENVSSFRPSYDGHHQAKVSSSQQK</sequence>
<gene>
    <name evidence="2" type="ORF">PXEA_LOCUS31449</name>
</gene>
<proteinExistence type="predicted"/>